<dbReference type="AlphaFoldDB" id="A0A0J1IKL5"/>
<dbReference type="Proteomes" id="UP000036045">
    <property type="component" value="Unassembled WGS sequence"/>
</dbReference>
<comment type="caution">
    <text evidence="2">The sequence shown here is derived from an EMBL/GenBank/DDBJ whole genome shotgun (WGS) entry which is preliminary data.</text>
</comment>
<name>A0A0J1IKL5_NIACI</name>
<evidence type="ECO:0000313" key="2">
    <source>
        <dbReference type="EMBL" id="KLV26473.1"/>
    </source>
</evidence>
<proteinExistence type="predicted"/>
<dbReference type="PATRIC" id="fig|1397.4.peg.5347"/>
<keyword evidence="1" id="KW-1133">Transmembrane helix</keyword>
<feature type="transmembrane region" description="Helical" evidence="1">
    <location>
        <begin position="80"/>
        <end position="101"/>
    </location>
</feature>
<feature type="transmembrane region" description="Helical" evidence="1">
    <location>
        <begin position="41"/>
        <end position="59"/>
    </location>
</feature>
<sequence>MTEISNAEKLAIKRYNQFLFFVSITILLLLIPFFLSFYSPGIYKIILALLVFGLTYTYITKNRRLLAYIRTRCEKRSISFQKLYIGYIILYALVLGAILFFL</sequence>
<protein>
    <submittedName>
        <fullName evidence="2">Uncharacterized protein</fullName>
    </submittedName>
</protein>
<reference evidence="2 3" key="1">
    <citation type="submission" date="2015-05" db="EMBL/GenBank/DDBJ databases">
        <title>Whole genome sequence and identification of bacterial endophytes from Costus igneus.</title>
        <authorList>
            <person name="Lee Y.P."/>
            <person name="Gan H.M."/>
            <person name="Eng W."/>
            <person name="Wheatley M.S."/>
            <person name="Caraballo A."/>
            <person name="Polter S."/>
            <person name="Savka M.A."/>
            <person name="Hudson A.O."/>
        </authorList>
    </citation>
    <scope>NUCLEOTIDE SEQUENCE [LARGE SCALE GENOMIC DNA]</scope>
    <source>
        <strain evidence="2 3">RIT379</strain>
    </source>
</reference>
<feature type="transmembrane region" description="Helical" evidence="1">
    <location>
        <begin position="18"/>
        <end position="35"/>
    </location>
</feature>
<keyword evidence="1" id="KW-0472">Membrane</keyword>
<accession>A0A0J1IKL5</accession>
<dbReference type="EMBL" id="LDPH01000008">
    <property type="protein sequence ID" value="KLV26473.1"/>
    <property type="molecule type" value="Genomic_DNA"/>
</dbReference>
<keyword evidence="1" id="KW-0812">Transmembrane</keyword>
<dbReference type="RefSeq" id="WP_047941896.1">
    <property type="nucleotide sequence ID" value="NZ_JARMTU010000008.1"/>
</dbReference>
<organism evidence="2 3">
    <name type="scientific">Niallia circulans</name>
    <name type="common">Bacillus circulans</name>
    <dbReference type="NCBI Taxonomy" id="1397"/>
    <lineage>
        <taxon>Bacteria</taxon>
        <taxon>Bacillati</taxon>
        <taxon>Bacillota</taxon>
        <taxon>Bacilli</taxon>
        <taxon>Bacillales</taxon>
        <taxon>Bacillaceae</taxon>
        <taxon>Niallia</taxon>
    </lineage>
</organism>
<evidence type="ECO:0000313" key="3">
    <source>
        <dbReference type="Proteomes" id="UP000036045"/>
    </source>
</evidence>
<evidence type="ECO:0000256" key="1">
    <source>
        <dbReference type="SAM" id="Phobius"/>
    </source>
</evidence>
<keyword evidence="3" id="KW-1185">Reference proteome</keyword>
<gene>
    <name evidence="2" type="ORF">ABW02_10190</name>
</gene>